<accession>A0AA86SDT3</accession>
<dbReference type="Proteomes" id="UP001189624">
    <property type="component" value="Chromosome 3"/>
</dbReference>
<dbReference type="Gramene" id="rna-AYBTSS11_LOCUS12076">
    <property type="protein sequence ID" value="CAJ1944742.1"/>
    <property type="gene ID" value="gene-AYBTSS11_LOCUS12076"/>
</dbReference>
<keyword evidence="2" id="KW-1185">Reference proteome</keyword>
<proteinExistence type="predicted"/>
<organism evidence="1 2">
    <name type="scientific">Sphenostylis stenocarpa</name>
    <dbReference type="NCBI Taxonomy" id="92480"/>
    <lineage>
        <taxon>Eukaryota</taxon>
        <taxon>Viridiplantae</taxon>
        <taxon>Streptophyta</taxon>
        <taxon>Embryophyta</taxon>
        <taxon>Tracheophyta</taxon>
        <taxon>Spermatophyta</taxon>
        <taxon>Magnoliopsida</taxon>
        <taxon>eudicotyledons</taxon>
        <taxon>Gunneridae</taxon>
        <taxon>Pentapetalae</taxon>
        <taxon>rosids</taxon>
        <taxon>fabids</taxon>
        <taxon>Fabales</taxon>
        <taxon>Fabaceae</taxon>
        <taxon>Papilionoideae</taxon>
        <taxon>50 kb inversion clade</taxon>
        <taxon>NPAAA clade</taxon>
        <taxon>indigoferoid/millettioid clade</taxon>
        <taxon>Phaseoleae</taxon>
        <taxon>Sphenostylis</taxon>
    </lineage>
</organism>
<protein>
    <submittedName>
        <fullName evidence="1">Uncharacterized protein</fullName>
    </submittedName>
</protein>
<reference evidence="1" key="1">
    <citation type="submission" date="2023-10" db="EMBL/GenBank/DDBJ databases">
        <authorList>
            <person name="Domelevo Entfellner J.-B."/>
        </authorList>
    </citation>
    <scope>NUCLEOTIDE SEQUENCE</scope>
</reference>
<evidence type="ECO:0000313" key="1">
    <source>
        <dbReference type="EMBL" id="CAJ1944742.1"/>
    </source>
</evidence>
<sequence>MERLLERSTQGSRSGEDPTVGFAITWRVCGECSLELPLAVSVRPTLSRVDVGVPELGLATTQSDSDLSTHDRHVSRRRFMDHPTSTCVFQDLGVRNKVGVNQRSLLLLVSSWEIPIN</sequence>
<gene>
    <name evidence="1" type="ORF">AYBTSS11_LOCUS12076</name>
</gene>
<dbReference type="EMBL" id="OY731400">
    <property type="protein sequence ID" value="CAJ1944742.1"/>
    <property type="molecule type" value="Genomic_DNA"/>
</dbReference>
<name>A0AA86SDT3_9FABA</name>
<evidence type="ECO:0000313" key="2">
    <source>
        <dbReference type="Proteomes" id="UP001189624"/>
    </source>
</evidence>
<dbReference type="AlphaFoldDB" id="A0AA86SDT3"/>